<keyword evidence="3" id="KW-0934">Plastid</keyword>
<dbReference type="Pfam" id="PF22608">
    <property type="entry name" value="DNAX_ATPase_lid"/>
    <property type="match status" value="1"/>
</dbReference>
<organism evidence="12 13">
    <name type="scientific">Ceratopteris richardii</name>
    <name type="common">Triangle waterfern</name>
    <dbReference type="NCBI Taxonomy" id="49495"/>
    <lineage>
        <taxon>Eukaryota</taxon>
        <taxon>Viridiplantae</taxon>
        <taxon>Streptophyta</taxon>
        <taxon>Embryophyta</taxon>
        <taxon>Tracheophyta</taxon>
        <taxon>Polypodiopsida</taxon>
        <taxon>Polypodiidae</taxon>
        <taxon>Polypodiales</taxon>
        <taxon>Pteridineae</taxon>
        <taxon>Pteridaceae</taxon>
        <taxon>Parkerioideae</taxon>
        <taxon>Ceratopteris</taxon>
    </lineage>
</organism>
<gene>
    <name evidence="12" type="ORF">KP509_32G062000</name>
</gene>
<evidence type="ECO:0000256" key="2">
    <source>
        <dbReference type="ARBA" id="ARBA00012417"/>
    </source>
</evidence>
<dbReference type="InterPro" id="IPR045085">
    <property type="entry name" value="HLD_clamp_pol_III_gamma_tau"/>
</dbReference>
<sequence>MAIVKVGRVHQKPSQVAALQAQSYFVSLSADLLDSRKTVMEAGKPGELPLMRELSSLRRLRALQDPTMVPKTAKVSTSVQTPSWKSPVSRAREVKHHLNVGRIKDIQGSRNPCNKRISSQKVPQAYPSPASDRASVYMYDEASDFDMNAERSLYCVHAKRRSSFEHHRVEILQQQVPTRNHLEDDFSLDDWKDLRWTTDMEASHAPSFPSQHKNGVPRKSRNHVAMLDIGAEDNDKESCDLQNHSTYNQQHGSRRMQEQIQLRTASNNSTQKGSVLSPLVLNLHEDVHCYGKSFPLEGGSYRVYDKSKFMGKEVCRGDTSVPEHLQYENKTMRRSRGQTIKDNRKSRHSTESSTSASQKTTSQSSLSGIWDVASNRLEDELDVYDLPRNGCGIPCYWSKCQRRGKSLLDMAERRYAGEFNPMSPKKAAPSSSKNYSSQIRGGYPGHELVPPLELEAVPLLSDPSACSDDFLRTSDSDKILSDLNGELGLHSGVSDSGHGQGSASDGKELAIYHEKPRSLSHKYRPKVFDELVGQNIAAQALSNAVQKKKIVPVYLFQGPRGTGKTSAARIFAAALNCTTMEQKKPCGSCKDCLAFTAGKSLDIREVDAASNNAVEKVKGLLQTAFLAPSFSHYKIFIIDECHMLTTEAWNVMLKLLEEPPINVVFILTTTDPDKLPAMAVSRCQKFLFPKIKDAEIVERLQILAKLENLNVEPEVLQLVAARADGSLRDAEIILDQLSLLGQRITVSSVHDLFGSVSSEKLLALLDFALCCDMANTVQRARELIDSGVEPLDLMIQMANLVTDILAGNIDLIAKYHGVFFSTQSLSEEDLERLRFALQVLSDSEKQLRAAPNDRTTWLTAALLQLGPTRTSGPTLSTSSASASGSPVASGLVNGNRKLARVVDGKNTHYNMGRGFSQKKSYPMAGSMIELRTSVEIPLNLDEASKVSNVLSKAPKTLKLQSEFISSVRKDTLIGHGNLQNIWQNVLEKCKSPSMRQLLQDHGKLLAVSILADSGDVLIEFDTPQSKLGCERWKNGITSVFQEVLELPIELRIALAANAKSFNRVGERVQAIVDQQELSFREDLQQRPVCSLPQMEHKFTEIGSLHYWRSHNQAASPRLESVNSLKSYPAILTTSKNTKLAVTDMAVQNLSSAPRSGTKALKTVDSSIFEEMKIGGSSQSAKFRGLLLSRRLESTGMDQEIVVENSSDTSQDEGGGIIEQFPAENVFSYDIEQENLQLESQSKYEGLLCWRNPDMDNDQVSEDHQKRGCTALMRFVLCANSEKK</sequence>
<dbReference type="GO" id="GO:0006261">
    <property type="term" value="P:DNA-templated DNA replication"/>
    <property type="evidence" value="ECO:0007669"/>
    <property type="project" value="TreeGrafter"/>
</dbReference>
<evidence type="ECO:0000313" key="12">
    <source>
        <dbReference type="EMBL" id="KAH7287553.1"/>
    </source>
</evidence>
<keyword evidence="5" id="KW-0547">Nucleotide-binding</keyword>
<dbReference type="GO" id="GO:0009360">
    <property type="term" value="C:DNA polymerase III complex"/>
    <property type="evidence" value="ECO:0007669"/>
    <property type="project" value="InterPro"/>
</dbReference>
<dbReference type="FunFam" id="1.10.8.60:FF:000013">
    <property type="entry name" value="DNA polymerase III subunit gamma/tau"/>
    <property type="match status" value="1"/>
</dbReference>
<evidence type="ECO:0000256" key="10">
    <source>
        <dbReference type="SAM" id="MobiDB-lite"/>
    </source>
</evidence>
<feature type="compositionally biased region" description="Polar residues" evidence="10">
    <location>
        <begin position="240"/>
        <end position="251"/>
    </location>
</feature>
<keyword evidence="6" id="KW-0862">Zinc</keyword>
<dbReference type="GO" id="GO:0003887">
    <property type="term" value="F:DNA-directed DNA polymerase activity"/>
    <property type="evidence" value="ECO:0007669"/>
    <property type="project" value="UniProtKB-KW"/>
</dbReference>
<dbReference type="GO" id="GO:0006281">
    <property type="term" value="P:DNA repair"/>
    <property type="evidence" value="ECO:0007669"/>
    <property type="project" value="TreeGrafter"/>
</dbReference>
<dbReference type="OrthoDB" id="1911163at2759"/>
<evidence type="ECO:0000256" key="1">
    <source>
        <dbReference type="ARBA" id="ARBA00006360"/>
    </source>
</evidence>
<evidence type="ECO:0000259" key="11">
    <source>
        <dbReference type="SMART" id="SM00382"/>
    </source>
</evidence>
<feature type="compositionally biased region" description="Polar residues" evidence="10">
    <location>
        <begin position="74"/>
        <end position="86"/>
    </location>
</feature>
<comment type="catalytic activity">
    <reaction evidence="9">
        <text>DNA(n) + a 2'-deoxyribonucleoside 5'-triphosphate = DNA(n+1) + diphosphate</text>
        <dbReference type="Rhea" id="RHEA:22508"/>
        <dbReference type="Rhea" id="RHEA-COMP:17339"/>
        <dbReference type="Rhea" id="RHEA-COMP:17340"/>
        <dbReference type="ChEBI" id="CHEBI:33019"/>
        <dbReference type="ChEBI" id="CHEBI:61560"/>
        <dbReference type="ChEBI" id="CHEBI:173112"/>
        <dbReference type="EC" id="2.7.7.7"/>
    </reaction>
</comment>
<evidence type="ECO:0000256" key="5">
    <source>
        <dbReference type="ARBA" id="ARBA00022741"/>
    </source>
</evidence>
<feature type="domain" description="AAA+ ATPase" evidence="11">
    <location>
        <begin position="550"/>
        <end position="692"/>
    </location>
</feature>
<dbReference type="SMART" id="SM00382">
    <property type="entry name" value="AAA"/>
    <property type="match status" value="1"/>
</dbReference>
<keyword evidence="13" id="KW-1185">Reference proteome</keyword>
<name>A0A8T2QW30_CERRI</name>
<dbReference type="Gene3D" id="1.10.8.60">
    <property type="match status" value="1"/>
</dbReference>
<evidence type="ECO:0000256" key="3">
    <source>
        <dbReference type="ARBA" id="ARBA00022528"/>
    </source>
</evidence>
<comment type="caution">
    <text evidence="12">The sequence shown here is derived from an EMBL/GenBank/DDBJ whole genome shotgun (WGS) entry which is preliminary data.</text>
</comment>
<dbReference type="GO" id="GO:0046872">
    <property type="term" value="F:metal ion binding"/>
    <property type="evidence" value="ECO:0007669"/>
    <property type="project" value="UniProtKB-KW"/>
</dbReference>
<dbReference type="InterPro" id="IPR050238">
    <property type="entry name" value="DNA_Rep/Repair_Clamp_Loader"/>
</dbReference>
<dbReference type="GO" id="GO:0005524">
    <property type="term" value="F:ATP binding"/>
    <property type="evidence" value="ECO:0007669"/>
    <property type="project" value="UniProtKB-KW"/>
</dbReference>
<dbReference type="EMBL" id="CM035437">
    <property type="protein sequence ID" value="KAH7287553.1"/>
    <property type="molecule type" value="Genomic_DNA"/>
</dbReference>
<dbReference type="CDD" id="cd00009">
    <property type="entry name" value="AAA"/>
    <property type="match status" value="1"/>
</dbReference>
<keyword evidence="8" id="KW-0548">Nucleotidyltransferase</keyword>
<evidence type="ECO:0000256" key="8">
    <source>
        <dbReference type="ARBA" id="ARBA00022932"/>
    </source>
</evidence>
<keyword evidence="4" id="KW-0479">Metal-binding</keyword>
<dbReference type="GO" id="GO:0005663">
    <property type="term" value="C:DNA replication factor C complex"/>
    <property type="evidence" value="ECO:0007669"/>
    <property type="project" value="TreeGrafter"/>
</dbReference>
<dbReference type="FunFam" id="3.40.50.300:FF:000014">
    <property type="entry name" value="DNA polymerase III subunit gamma/tau"/>
    <property type="match status" value="1"/>
</dbReference>
<keyword evidence="8" id="KW-0808">Transferase</keyword>
<dbReference type="PANTHER" id="PTHR11669:SF0">
    <property type="entry name" value="PROTEIN STICHEL-LIKE 2"/>
    <property type="match status" value="1"/>
</dbReference>
<dbReference type="Pfam" id="PF13177">
    <property type="entry name" value="DNA_pol3_delta2"/>
    <property type="match status" value="1"/>
</dbReference>
<feature type="region of interest" description="Disordered" evidence="10">
    <location>
        <begin position="330"/>
        <end position="365"/>
    </location>
</feature>
<dbReference type="PANTHER" id="PTHR11669">
    <property type="entry name" value="REPLICATION FACTOR C / DNA POLYMERASE III GAMMA-TAU SUBUNIT"/>
    <property type="match status" value="1"/>
</dbReference>
<dbReference type="Pfam" id="PF23007">
    <property type="entry name" value="DnaA_N-like_STI"/>
    <property type="match status" value="1"/>
</dbReference>
<dbReference type="EC" id="2.7.7.7" evidence="2"/>
<evidence type="ECO:0000256" key="7">
    <source>
        <dbReference type="ARBA" id="ARBA00022840"/>
    </source>
</evidence>
<evidence type="ECO:0000256" key="4">
    <source>
        <dbReference type="ARBA" id="ARBA00022723"/>
    </source>
</evidence>
<feature type="region of interest" description="Disordered" evidence="10">
    <location>
        <begin position="71"/>
        <end position="91"/>
    </location>
</feature>
<dbReference type="CDD" id="cd18137">
    <property type="entry name" value="HLD_clamp_pol_III_gamma_tau"/>
    <property type="match status" value="1"/>
</dbReference>
<accession>A0A8T2QW30</accession>
<reference evidence="12" key="1">
    <citation type="submission" date="2021-08" db="EMBL/GenBank/DDBJ databases">
        <title>WGS assembly of Ceratopteris richardii.</title>
        <authorList>
            <person name="Marchant D.B."/>
            <person name="Chen G."/>
            <person name="Jenkins J."/>
            <person name="Shu S."/>
            <person name="Leebens-Mack J."/>
            <person name="Grimwood J."/>
            <person name="Schmutz J."/>
            <person name="Soltis P."/>
            <person name="Soltis D."/>
            <person name="Chen Z.-H."/>
        </authorList>
    </citation>
    <scope>NUCLEOTIDE SEQUENCE</scope>
    <source>
        <strain evidence="12">Whitten #5841</strain>
        <tissue evidence="12">Leaf</tissue>
    </source>
</reference>
<dbReference type="InterPro" id="IPR012763">
    <property type="entry name" value="DNA_pol_III_sug/sutau_N"/>
</dbReference>
<dbReference type="SUPFAM" id="SSF52540">
    <property type="entry name" value="P-loop containing nucleoside triphosphate hydrolases"/>
    <property type="match status" value="1"/>
</dbReference>
<feature type="region of interest" description="Disordered" evidence="10">
    <location>
        <begin position="869"/>
        <end position="888"/>
    </location>
</feature>
<evidence type="ECO:0000256" key="6">
    <source>
        <dbReference type="ARBA" id="ARBA00022833"/>
    </source>
</evidence>
<feature type="compositionally biased region" description="Low complexity" evidence="10">
    <location>
        <begin position="351"/>
        <end position="365"/>
    </location>
</feature>
<dbReference type="InterPro" id="IPR003593">
    <property type="entry name" value="AAA+_ATPase"/>
</dbReference>
<protein>
    <recommendedName>
        <fullName evidence="2">DNA-directed DNA polymerase</fullName>
        <ecNumber evidence="2">2.7.7.7</ecNumber>
    </recommendedName>
</protein>
<dbReference type="InterPro" id="IPR054506">
    <property type="entry name" value="DnaA_N-like_STI"/>
</dbReference>
<feature type="compositionally biased region" description="Low complexity" evidence="10">
    <location>
        <begin position="870"/>
        <end position="888"/>
    </location>
</feature>
<keyword evidence="8" id="KW-0239">DNA-directed DNA polymerase</keyword>
<dbReference type="GO" id="GO:0003689">
    <property type="term" value="F:DNA clamp loader activity"/>
    <property type="evidence" value="ECO:0007669"/>
    <property type="project" value="TreeGrafter"/>
</dbReference>
<evidence type="ECO:0000256" key="9">
    <source>
        <dbReference type="ARBA" id="ARBA00049244"/>
    </source>
</evidence>
<feature type="region of interest" description="Disordered" evidence="10">
    <location>
        <begin position="234"/>
        <end position="254"/>
    </location>
</feature>
<dbReference type="NCBIfam" id="TIGR02397">
    <property type="entry name" value="dnaX_nterm"/>
    <property type="match status" value="1"/>
</dbReference>
<comment type="similarity">
    <text evidence="1">Belongs to the DnaX/STICHEL family.</text>
</comment>
<evidence type="ECO:0000313" key="13">
    <source>
        <dbReference type="Proteomes" id="UP000825935"/>
    </source>
</evidence>
<dbReference type="Proteomes" id="UP000825935">
    <property type="component" value="Chromosome 32"/>
</dbReference>
<keyword evidence="3" id="KW-0150">Chloroplast</keyword>
<dbReference type="EMBL" id="CM035437">
    <property type="protein sequence ID" value="KAH7287550.1"/>
    <property type="molecule type" value="Genomic_DNA"/>
</dbReference>
<proteinExistence type="inferred from homology"/>
<dbReference type="InterPro" id="IPR027417">
    <property type="entry name" value="P-loop_NTPase"/>
</dbReference>
<keyword evidence="7" id="KW-0067">ATP-binding</keyword>
<dbReference type="Gene3D" id="3.40.50.300">
    <property type="entry name" value="P-loop containing nucleotide triphosphate hydrolases"/>
    <property type="match status" value="1"/>
</dbReference>